<dbReference type="InterPro" id="IPR013528">
    <property type="entry name" value="HMG_CoA_synth_N"/>
</dbReference>
<evidence type="ECO:0000313" key="4">
    <source>
        <dbReference type="EMBL" id="KAK9839562.1"/>
    </source>
</evidence>
<dbReference type="CDD" id="cd00827">
    <property type="entry name" value="init_cond_enzymes"/>
    <property type="match status" value="1"/>
</dbReference>
<dbReference type="GO" id="GO:0010142">
    <property type="term" value="P:farnesyl diphosphate biosynthetic process, mevalonate pathway"/>
    <property type="evidence" value="ECO:0007669"/>
    <property type="project" value="TreeGrafter"/>
</dbReference>
<gene>
    <name evidence="4" type="ORF">WJX84_011987</name>
</gene>
<dbReference type="Pfam" id="PF01154">
    <property type="entry name" value="HMG_CoA_synt_N"/>
    <property type="match status" value="1"/>
</dbReference>
<dbReference type="PANTHER" id="PTHR43323">
    <property type="entry name" value="3-HYDROXY-3-METHYLGLUTARYL COENZYME A SYNTHASE"/>
    <property type="match status" value="1"/>
</dbReference>
<evidence type="ECO:0000259" key="3">
    <source>
        <dbReference type="Pfam" id="PF01154"/>
    </source>
</evidence>
<organism evidence="4 5">
    <name type="scientific">Apatococcus fuscideae</name>
    <dbReference type="NCBI Taxonomy" id="2026836"/>
    <lineage>
        <taxon>Eukaryota</taxon>
        <taxon>Viridiplantae</taxon>
        <taxon>Chlorophyta</taxon>
        <taxon>core chlorophytes</taxon>
        <taxon>Trebouxiophyceae</taxon>
        <taxon>Chlorellales</taxon>
        <taxon>Chlorellaceae</taxon>
        <taxon>Apatococcus</taxon>
    </lineage>
</organism>
<accession>A0AAW1S0G9</accession>
<dbReference type="Proteomes" id="UP001485043">
    <property type="component" value="Unassembled WGS sequence"/>
</dbReference>
<protein>
    <recommendedName>
        <fullName evidence="3">Hydroxymethylglutaryl-coenzyme A synthase N-terminal domain-containing protein</fullName>
    </recommendedName>
</protein>
<reference evidence="4 5" key="1">
    <citation type="journal article" date="2024" name="Nat. Commun.">
        <title>Phylogenomics reveals the evolutionary origins of lichenization in chlorophyte algae.</title>
        <authorList>
            <person name="Puginier C."/>
            <person name="Libourel C."/>
            <person name="Otte J."/>
            <person name="Skaloud P."/>
            <person name="Haon M."/>
            <person name="Grisel S."/>
            <person name="Petersen M."/>
            <person name="Berrin J.G."/>
            <person name="Delaux P.M."/>
            <person name="Dal Grande F."/>
            <person name="Keller J."/>
        </authorList>
    </citation>
    <scope>NUCLEOTIDE SEQUENCE [LARGE SCALE GENOMIC DNA]</scope>
    <source>
        <strain evidence="4 5">SAG 2523</strain>
    </source>
</reference>
<feature type="domain" description="Hydroxymethylglutaryl-coenzyme A synthase N-terminal" evidence="3">
    <location>
        <begin position="4"/>
        <end position="172"/>
    </location>
</feature>
<keyword evidence="1" id="KW-0808">Transferase</keyword>
<evidence type="ECO:0000313" key="5">
    <source>
        <dbReference type="Proteomes" id="UP001485043"/>
    </source>
</evidence>
<dbReference type="AlphaFoldDB" id="A0AAW1S0G9"/>
<evidence type="ECO:0000256" key="1">
    <source>
        <dbReference type="ARBA" id="ARBA00022679"/>
    </source>
</evidence>
<comment type="caution">
    <text evidence="4">The sequence shown here is derived from an EMBL/GenBank/DDBJ whole genome shotgun (WGS) entry which is preliminary data.</text>
</comment>
<dbReference type="GO" id="GO:0006084">
    <property type="term" value="P:acetyl-CoA metabolic process"/>
    <property type="evidence" value="ECO:0007669"/>
    <property type="project" value="TreeGrafter"/>
</dbReference>
<feature type="region of interest" description="Disordered" evidence="2">
    <location>
        <begin position="26"/>
        <end position="46"/>
    </location>
</feature>
<evidence type="ECO:0000256" key="2">
    <source>
        <dbReference type="SAM" id="MobiDB-lite"/>
    </source>
</evidence>
<dbReference type="GO" id="GO:0004421">
    <property type="term" value="F:hydroxymethylglutaryl-CoA synthase activity"/>
    <property type="evidence" value="ECO:0007669"/>
    <property type="project" value="TreeGrafter"/>
</dbReference>
<sequence>MDKRPADVGILALEVYFPTHYVSQGSLEQHDGASPGKYTEGHGQKEMSFCSDREDATSMGLTAFKHLLESYSISPKQIGRLEVGSESGEDRGKSIKTTLMTLFEGSGNTDVEGVDCLNACYGSTAALRNAVAWVESSGWDGRLAVVVASDIAVYPPGPARPTGGAGAVAMLIVQGLTPL</sequence>
<proteinExistence type="predicted"/>
<keyword evidence="5" id="KW-1185">Reference proteome</keyword>
<dbReference type="InterPro" id="IPR016039">
    <property type="entry name" value="Thiolase-like"/>
</dbReference>
<dbReference type="SUPFAM" id="SSF53901">
    <property type="entry name" value="Thiolase-like"/>
    <property type="match status" value="1"/>
</dbReference>
<dbReference type="PANTHER" id="PTHR43323:SF2">
    <property type="entry name" value="HYDROXYMETHYLGLUTARYL-COA SYNTHASE"/>
    <property type="match status" value="1"/>
</dbReference>
<dbReference type="EMBL" id="JALJOV010001853">
    <property type="protein sequence ID" value="KAK9839562.1"/>
    <property type="molecule type" value="Genomic_DNA"/>
</dbReference>
<name>A0AAW1S0G9_9CHLO</name>
<dbReference type="Gene3D" id="3.40.47.10">
    <property type="match status" value="1"/>
</dbReference>